<reference evidence="1 2" key="1">
    <citation type="submission" date="2024-04" db="EMBL/GenBank/DDBJ databases">
        <title>Novel species of the genus Ideonella isolated from streams.</title>
        <authorList>
            <person name="Lu H."/>
        </authorList>
    </citation>
    <scope>NUCLEOTIDE SEQUENCE [LARGE SCALE GENOMIC DNA]</scope>
    <source>
        <strain evidence="1 2">BYS139W</strain>
    </source>
</reference>
<organism evidence="1 2">
    <name type="scientific">Pseudaquabacterium rugosum</name>
    <dbReference type="NCBI Taxonomy" id="2984194"/>
    <lineage>
        <taxon>Bacteria</taxon>
        <taxon>Pseudomonadati</taxon>
        <taxon>Pseudomonadota</taxon>
        <taxon>Betaproteobacteria</taxon>
        <taxon>Burkholderiales</taxon>
        <taxon>Sphaerotilaceae</taxon>
        <taxon>Pseudaquabacterium</taxon>
    </lineage>
</organism>
<dbReference type="Pfam" id="PF20159">
    <property type="entry name" value="YidB"/>
    <property type="match status" value="1"/>
</dbReference>
<dbReference type="SUPFAM" id="SSF140804">
    <property type="entry name" value="YidB-like"/>
    <property type="match status" value="1"/>
</dbReference>
<gene>
    <name evidence="1" type="ORF">AACH11_10595</name>
</gene>
<keyword evidence="2" id="KW-1185">Reference proteome</keyword>
<dbReference type="Gene3D" id="1.10.10.690">
    <property type="entry name" value="YidB-like"/>
    <property type="match status" value="1"/>
</dbReference>
<dbReference type="InterPro" id="IPR045372">
    <property type="entry name" value="YidB"/>
</dbReference>
<protein>
    <submittedName>
        <fullName evidence="1">YidB family protein</fullName>
    </submittedName>
</protein>
<evidence type="ECO:0000313" key="1">
    <source>
        <dbReference type="EMBL" id="MEK8026405.1"/>
    </source>
</evidence>
<dbReference type="Proteomes" id="UP001368500">
    <property type="component" value="Unassembled WGS sequence"/>
</dbReference>
<dbReference type="EMBL" id="JBBUTF010000008">
    <property type="protein sequence ID" value="MEK8026405.1"/>
    <property type="molecule type" value="Genomic_DNA"/>
</dbReference>
<proteinExistence type="predicted"/>
<evidence type="ECO:0000313" key="2">
    <source>
        <dbReference type="Proteomes" id="UP001368500"/>
    </source>
</evidence>
<comment type="caution">
    <text evidence="1">The sequence shown here is derived from an EMBL/GenBank/DDBJ whole genome shotgun (WGS) entry which is preliminary data.</text>
</comment>
<dbReference type="InterPro" id="IPR027405">
    <property type="entry name" value="YidB-like"/>
</dbReference>
<dbReference type="RefSeq" id="WP_341374189.1">
    <property type="nucleotide sequence ID" value="NZ_JBBUTF010000008.1"/>
</dbReference>
<sequence>MGLLDSMLGQAVNGALGQALGGQAGGGMPPLMQLVMSLIGGQQGGAGGLGALVSQLQQGGLGEAVQSWVSTGANLPVSGEQIGAALGQGRLGELAQQFGLPADALGGQLAQLLPQVIDQMTPNGQLPAAGAQPDLGGLVGGLMGMLGQKG</sequence>
<name>A0ABU9BCI7_9BURK</name>
<accession>A0ABU9BCI7</accession>